<dbReference type="AlphaFoldDB" id="A0AAV3TDW5"/>
<sequence length="131" mass="13239">MTEEPGLSDQYRKSSPWPLLIALGLPLSEIGIFLGLYPVAVGGLLLLLGSIAGILRETEYVSSPWPVFAGMSAVLIAAGIGVFFYVGGSVDGGAVTADGLALRGLSIATAGVIGVVGAVVGRSRTRAQPGV</sequence>
<evidence type="ECO:0000313" key="2">
    <source>
        <dbReference type="EMBL" id="GAA0680209.1"/>
    </source>
</evidence>
<dbReference type="Proteomes" id="UP001500420">
    <property type="component" value="Unassembled WGS sequence"/>
</dbReference>
<comment type="caution">
    <text evidence="2">The sequence shown here is derived from an EMBL/GenBank/DDBJ whole genome shotgun (WGS) entry which is preliminary data.</text>
</comment>
<feature type="transmembrane region" description="Helical" evidence="1">
    <location>
        <begin position="30"/>
        <end position="55"/>
    </location>
</feature>
<organism evidence="2 3">
    <name type="scientific">Natronoarchaeum mannanilyticum</name>
    <dbReference type="NCBI Taxonomy" id="926360"/>
    <lineage>
        <taxon>Archaea</taxon>
        <taxon>Methanobacteriati</taxon>
        <taxon>Methanobacteriota</taxon>
        <taxon>Stenosarchaea group</taxon>
        <taxon>Halobacteria</taxon>
        <taxon>Halobacteriales</taxon>
        <taxon>Natronoarchaeaceae</taxon>
    </lineage>
</organism>
<evidence type="ECO:0008006" key="4">
    <source>
        <dbReference type="Google" id="ProtNLM"/>
    </source>
</evidence>
<accession>A0AAV3TDW5</accession>
<dbReference type="Pfam" id="PF24396">
    <property type="entry name" value="DUF7541"/>
    <property type="match status" value="1"/>
</dbReference>
<dbReference type="RefSeq" id="WP_343775037.1">
    <property type="nucleotide sequence ID" value="NZ_BAAADV010000007.1"/>
</dbReference>
<dbReference type="EMBL" id="BAAADV010000007">
    <property type="protein sequence ID" value="GAA0680209.1"/>
    <property type="molecule type" value="Genomic_DNA"/>
</dbReference>
<gene>
    <name evidence="2" type="ORF">GCM10009020_31210</name>
</gene>
<feature type="transmembrane region" description="Helical" evidence="1">
    <location>
        <begin position="67"/>
        <end position="88"/>
    </location>
</feature>
<feature type="transmembrane region" description="Helical" evidence="1">
    <location>
        <begin position="100"/>
        <end position="120"/>
    </location>
</feature>
<proteinExistence type="predicted"/>
<name>A0AAV3TDW5_9EURY</name>
<keyword evidence="1" id="KW-0812">Transmembrane</keyword>
<keyword evidence="3" id="KW-1185">Reference proteome</keyword>
<keyword evidence="1" id="KW-0472">Membrane</keyword>
<keyword evidence="1" id="KW-1133">Transmembrane helix</keyword>
<evidence type="ECO:0000256" key="1">
    <source>
        <dbReference type="SAM" id="Phobius"/>
    </source>
</evidence>
<protein>
    <recommendedName>
        <fullName evidence="4">Cox cluster protein</fullName>
    </recommendedName>
</protein>
<evidence type="ECO:0000313" key="3">
    <source>
        <dbReference type="Proteomes" id="UP001500420"/>
    </source>
</evidence>
<reference evidence="2 3" key="1">
    <citation type="journal article" date="2019" name="Int. J. Syst. Evol. Microbiol.">
        <title>The Global Catalogue of Microorganisms (GCM) 10K type strain sequencing project: providing services to taxonomists for standard genome sequencing and annotation.</title>
        <authorList>
            <consortium name="The Broad Institute Genomics Platform"/>
            <consortium name="The Broad Institute Genome Sequencing Center for Infectious Disease"/>
            <person name="Wu L."/>
            <person name="Ma J."/>
        </authorList>
    </citation>
    <scope>NUCLEOTIDE SEQUENCE [LARGE SCALE GENOMIC DNA]</scope>
    <source>
        <strain evidence="2 3">JCM 16328</strain>
    </source>
</reference>
<dbReference type="InterPro" id="IPR055963">
    <property type="entry name" value="DUF7541"/>
</dbReference>